<accession>A0A0C3IMZ5</accession>
<name>A0A0C3IMZ5_PISTI</name>
<dbReference type="AlphaFoldDB" id="A0A0C3IMZ5"/>
<dbReference type="EMBL" id="KN832017">
    <property type="protein sequence ID" value="KIN98297.1"/>
    <property type="molecule type" value="Genomic_DNA"/>
</dbReference>
<evidence type="ECO:0000313" key="3">
    <source>
        <dbReference type="Proteomes" id="UP000054217"/>
    </source>
</evidence>
<gene>
    <name evidence="2" type="ORF">M404DRAFT_1005440</name>
</gene>
<dbReference type="InParanoid" id="A0A0C3IMZ5"/>
<reference evidence="2 3" key="1">
    <citation type="submission" date="2014-04" db="EMBL/GenBank/DDBJ databases">
        <authorList>
            <consortium name="DOE Joint Genome Institute"/>
            <person name="Kuo A."/>
            <person name="Kohler A."/>
            <person name="Costa M.D."/>
            <person name="Nagy L.G."/>
            <person name="Floudas D."/>
            <person name="Copeland A."/>
            <person name="Barry K.W."/>
            <person name="Cichocki N."/>
            <person name="Veneault-Fourrey C."/>
            <person name="LaButti K."/>
            <person name="Lindquist E.A."/>
            <person name="Lipzen A."/>
            <person name="Lundell T."/>
            <person name="Morin E."/>
            <person name="Murat C."/>
            <person name="Sun H."/>
            <person name="Tunlid A."/>
            <person name="Henrissat B."/>
            <person name="Grigoriev I.V."/>
            <person name="Hibbett D.S."/>
            <person name="Martin F."/>
            <person name="Nordberg H.P."/>
            <person name="Cantor M.N."/>
            <person name="Hua S.X."/>
        </authorList>
    </citation>
    <scope>NUCLEOTIDE SEQUENCE [LARGE SCALE GENOMIC DNA]</scope>
    <source>
        <strain evidence="2 3">Marx 270</strain>
    </source>
</reference>
<reference evidence="3" key="2">
    <citation type="submission" date="2015-01" db="EMBL/GenBank/DDBJ databases">
        <title>Evolutionary Origins and Diversification of the Mycorrhizal Mutualists.</title>
        <authorList>
            <consortium name="DOE Joint Genome Institute"/>
            <consortium name="Mycorrhizal Genomics Consortium"/>
            <person name="Kohler A."/>
            <person name="Kuo A."/>
            <person name="Nagy L.G."/>
            <person name="Floudas D."/>
            <person name="Copeland A."/>
            <person name="Barry K.W."/>
            <person name="Cichocki N."/>
            <person name="Veneault-Fourrey C."/>
            <person name="LaButti K."/>
            <person name="Lindquist E.A."/>
            <person name="Lipzen A."/>
            <person name="Lundell T."/>
            <person name="Morin E."/>
            <person name="Murat C."/>
            <person name="Riley R."/>
            <person name="Ohm R."/>
            <person name="Sun H."/>
            <person name="Tunlid A."/>
            <person name="Henrissat B."/>
            <person name="Grigoriev I.V."/>
            <person name="Hibbett D.S."/>
            <person name="Martin F."/>
        </authorList>
    </citation>
    <scope>NUCLEOTIDE SEQUENCE [LARGE SCALE GENOMIC DNA]</scope>
    <source>
        <strain evidence="3">Marx 270</strain>
    </source>
</reference>
<protein>
    <submittedName>
        <fullName evidence="2">Uncharacterized protein</fullName>
    </submittedName>
</protein>
<dbReference type="HOGENOM" id="CLU_2251179_0_0_1"/>
<evidence type="ECO:0000256" key="1">
    <source>
        <dbReference type="SAM" id="MobiDB-lite"/>
    </source>
</evidence>
<dbReference type="Proteomes" id="UP000054217">
    <property type="component" value="Unassembled WGS sequence"/>
</dbReference>
<proteinExistence type="predicted"/>
<sequence length="104" mass="11414">MGIPERIHESNSACRVAPMDISNNLLHLCEPSCRFSKPSQGIEGWNMARGWTVTLSAALLDRPITSQLDFASINITDVHSEAGSREVQSSQARERAPGSITLHR</sequence>
<evidence type="ECO:0000313" key="2">
    <source>
        <dbReference type="EMBL" id="KIN98297.1"/>
    </source>
</evidence>
<keyword evidence="3" id="KW-1185">Reference proteome</keyword>
<feature type="region of interest" description="Disordered" evidence="1">
    <location>
        <begin position="81"/>
        <end position="104"/>
    </location>
</feature>
<organism evidence="2 3">
    <name type="scientific">Pisolithus tinctorius Marx 270</name>
    <dbReference type="NCBI Taxonomy" id="870435"/>
    <lineage>
        <taxon>Eukaryota</taxon>
        <taxon>Fungi</taxon>
        <taxon>Dikarya</taxon>
        <taxon>Basidiomycota</taxon>
        <taxon>Agaricomycotina</taxon>
        <taxon>Agaricomycetes</taxon>
        <taxon>Agaricomycetidae</taxon>
        <taxon>Boletales</taxon>
        <taxon>Sclerodermatineae</taxon>
        <taxon>Pisolithaceae</taxon>
        <taxon>Pisolithus</taxon>
    </lineage>
</organism>